<comment type="caution">
    <text evidence="2">The sequence shown here is derived from an EMBL/GenBank/DDBJ whole genome shotgun (WGS) entry which is preliminary data.</text>
</comment>
<reference evidence="2" key="1">
    <citation type="journal article" date="2022" name="Int. J. Mol. Sci.">
        <title>Draft Genome of Tanacetum Coccineum: Genomic Comparison of Closely Related Tanacetum-Family Plants.</title>
        <authorList>
            <person name="Yamashiro T."/>
            <person name="Shiraishi A."/>
            <person name="Nakayama K."/>
            <person name="Satake H."/>
        </authorList>
    </citation>
    <scope>NUCLEOTIDE SEQUENCE</scope>
</reference>
<name>A0ABQ5D4B6_9ASTR</name>
<reference evidence="2" key="2">
    <citation type="submission" date="2022-01" db="EMBL/GenBank/DDBJ databases">
        <authorList>
            <person name="Yamashiro T."/>
            <person name="Shiraishi A."/>
            <person name="Satake H."/>
            <person name="Nakayama K."/>
        </authorList>
    </citation>
    <scope>NUCLEOTIDE SEQUENCE</scope>
</reference>
<evidence type="ECO:0000256" key="1">
    <source>
        <dbReference type="SAM" id="Phobius"/>
    </source>
</evidence>
<keyword evidence="3" id="KW-1185">Reference proteome</keyword>
<organism evidence="2 3">
    <name type="scientific">Tanacetum coccineum</name>
    <dbReference type="NCBI Taxonomy" id="301880"/>
    <lineage>
        <taxon>Eukaryota</taxon>
        <taxon>Viridiplantae</taxon>
        <taxon>Streptophyta</taxon>
        <taxon>Embryophyta</taxon>
        <taxon>Tracheophyta</taxon>
        <taxon>Spermatophyta</taxon>
        <taxon>Magnoliopsida</taxon>
        <taxon>eudicotyledons</taxon>
        <taxon>Gunneridae</taxon>
        <taxon>Pentapetalae</taxon>
        <taxon>asterids</taxon>
        <taxon>campanulids</taxon>
        <taxon>Asterales</taxon>
        <taxon>Asteraceae</taxon>
        <taxon>Asteroideae</taxon>
        <taxon>Anthemideae</taxon>
        <taxon>Anthemidinae</taxon>
        <taxon>Tanacetum</taxon>
    </lineage>
</organism>
<keyword evidence="1" id="KW-0472">Membrane</keyword>
<keyword evidence="1" id="KW-0812">Transmembrane</keyword>
<keyword evidence="1" id="KW-1133">Transmembrane helix</keyword>
<proteinExistence type="predicted"/>
<sequence>MLQNSYPATGIKQIVSLSVVEKKSTVYDVRIHFGPQIFLDVAGVTTFIACSSLLILVVVVAIVVIGIDPTISGSMAIPLAFSTLGCTLPSMVVIALGAQR</sequence>
<protein>
    <submittedName>
        <fullName evidence="2">Uncharacterized protein</fullName>
    </submittedName>
</protein>
<dbReference type="Proteomes" id="UP001151760">
    <property type="component" value="Unassembled WGS sequence"/>
</dbReference>
<evidence type="ECO:0000313" key="2">
    <source>
        <dbReference type="EMBL" id="GJT31934.1"/>
    </source>
</evidence>
<feature type="transmembrane region" description="Helical" evidence="1">
    <location>
        <begin position="79"/>
        <end position="98"/>
    </location>
</feature>
<dbReference type="EMBL" id="BQNB010014749">
    <property type="protein sequence ID" value="GJT31934.1"/>
    <property type="molecule type" value="Genomic_DNA"/>
</dbReference>
<accession>A0ABQ5D4B6</accession>
<evidence type="ECO:0000313" key="3">
    <source>
        <dbReference type="Proteomes" id="UP001151760"/>
    </source>
</evidence>
<feature type="transmembrane region" description="Helical" evidence="1">
    <location>
        <begin position="37"/>
        <end position="67"/>
    </location>
</feature>
<gene>
    <name evidence="2" type="ORF">Tco_0922353</name>
</gene>